<dbReference type="SUPFAM" id="SSF57903">
    <property type="entry name" value="FYVE/PHD zinc finger"/>
    <property type="match status" value="2"/>
</dbReference>
<keyword evidence="3" id="KW-0862">Zinc</keyword>
<keyword evidence="6" id="KW-1185">Reference proteome</keyword>
<dbReference type="InterPro" id="IPR019786">
    <property type="entry name" value="Zinc_finger_PHD-type_CS"/>
</dbReference>
<dbReference type="PROSITE" id="PS01359">
    <property type="entry name" value="ZF_PHD_1"/>
    <property type="match status" value="1"/>
</dbReference>
<feature type="domain" description="PHD-type" evidence="5">
    <location>
        <begin position="470"/>
        <end position="520"/>
    </location>
</feature>
<sequence length="756" mass="82975">MGTEDGTSNAGQDRPDRSLDFEAVNNGVAIESGSGGVEGEEVWVLKNEVINKGVVIADGNGVAVWVSKNKVINDGVTIADGNDIAKDEGIQGLKNEAVNIGVAVANPNGIAEGGELQALKNEAVNNEVIIADGNGVANCGEVWSSKNEAVNNEMVITDGNGVAKGAEGRCLKNKAVDNGVAIVHGFGVAEENTSAIECFRTYKRRKRVKSSSENKIQKDSREYVEAESHLSDQAVKKLYDLAVGNTSKDYSHGHWGNVVLKHLYHSLGNDNGGMEWCIREALISHPKTNCATMMMETSKIDKDGKACSSQFECLSLRLQSEADGHANFMHNEFSNGSDGRGATEKCQRVLSNVLASEKFSSLCKALLENFQGMKPESVFDFSAINSRMKGQAYEQSPTLFLSDVQQVWRNLQNTGNQIVAIAKSLSKMSKASFCEQMGISAPSPFEDEKQVESNSHMKLERTEECATYKIGICRHCGDKADWTNCLVCDSCEEMYHVSCIEPAVKEIPHKSWFCANCTASGIGSRHENCVVCEQLNVPKTLNNISGEESIPINEDTLHELEENSNCTYDRVEVSVGGKNSSDCKICKMEVNGEKIKVCGHPFCPNQYYHVRCLSSKQLKSYGSCWYCPSCLCQVCLIDKDDDKIVLCDGCDHAYHIYCMKPPRNSIPRGKWLCRRCDAGIQAIRKARKAHECNKWKAGVNDSKPNDSADKKWSNKQAREADKVGGMDMLLTAANTLNFEEDLNAIQIDSKRTLTFC</sequence>
<dbReference type="RefSeq" id="XP_027333006.1">
    <property type="nucleotide sequence ID" value="XM_027477205.1"/>
</dbReference>
<evidence type="ECO:0000259" key="5">
    <source>
        <dbReference type="PROSITE" id="PS50016"/>
    </source>
</evidence>
<dbReference type="PANTHER" id="PTHR47162:SF9">
    <property type="entry name" value="PHD FINGER PROTEIN EHD3-LIKE"/>
    <property type="match status" value="1"/>
</dbReference>
<dbReference type="InterPro" id="IPR011011">
    <property type="entry name" value="Znf_FYVE_PHD"/>
</dbReference>
<dbReference type="Proteomes" id="UP000694853">
    <property type="component" value="Unplaced"/>
</dbReference>
<dbReference type="Gene3D" id="3.30.40.10">
    <property type="entry name" value="Zinc/RING finger domain, C3HC4 (zinc finger)"/>
    <property type="match status" value="1"/>
</dbReference>
<dbReference type="InterPro" id="IPR001965">
    <property type="entry name" value="Znf_PHD"/>
</dbReference>
<proteinExistence type="predicted"/>
<dbReference type="GeneID" id="113847890"/>
<reference evidence="7" key="2">
    <citation type="submission" date="2025-08" db="UniProtKB">
        <authorList>
            <consortium name="RefSeq"/>
        </authorList>
    </citation>
    <scope>IDENTIFICATION</scope>
    <source>
        <tissue evidence="7">Young leaves</tissue>
    </source>
</reference>
<accession>A0A8B8JND4</accession>
<evidence type="ECO:0000256" key="4">
    <source>
        <dbReference type="PROSITE-ProRule" id="PRU00146"/>
    </source>
</evidence>
<evidence type="ECO:0000256" key="3">
    <source>
        <dbReference type="ARBA" id="ARBA00022833"/>
    </source>
</evidence>
<dbReference type="FunFam" id="2.30.30.1150:FF:000005">
    <property type="entry name" value="PHD finger protein EHD3 isoform A"/>
    <property type="match status" value="1"/>
</dbReference>
<dbReference type="OrthoDB" id="1903104at2759"/>
<dbReference type="KEGG" id="aprc:113847890"/>
<feature type="domain" description="PHD-type" evidence="5">
    <location>
        <begin position="629"/>
        <end position="679"/>
    </location>
</feature>
<dbReference type="AlphaFoldDB" id="A0A8B8JND4"/>
<keyword evidence="1" id="KW-0479">Metal-binding</keyword>
<dbReference type="GO" id="GO:0008270">
    <property type="term" value="F:zinc ion binding"/>
    <property type="evidence" value="ECO:0007669"/>
    <property type="project" value="UniProtKB-KW"/>
</dbReference>
<reference evidence="6" key="1">
    <citation type="journal article" date="2019" name="Toxins">
        <title>Detection of Abrin-Like and Prepropulchellin-Like Toxin Genes and Transcripts Using Whole Genome Sequencing and Full-Length Transcript Sequencing of Abrus precatorius.</title>
        <authorList>
            <person name="Hovde B.T."/>
            <person name="Daligault H.E."/>
            <person name="Hanschen E.R."/>
            <person name="Kunde Y.A."/>
            <person name="Johnson M.B."/>
            <person name="Starkenburg S.R."/>
            <person name="Johnson S.L."/>
        </authorList>
    </citation>
    <scope>NUCLEOTIDE SEQUENCE [LARGE SCALE GENOMIC DNA]</scope>
</reference>
<evidence type="ECO:0000313" key="7">
    <source>
        <dbReference type="RefSeq" id="XP_027333006.1"/>
    </source>
</evidence>
<protein>
    <submittedName>
        <fullName evidence="7">PHD finger protein EHD3-like isoform X1</fullName>
    </submittedName>
</protein>
<evidence type="ECO:0000313" key="6">
    <source>
        <dbReference type="Proteomes" id="UP000694853"/>
    </source>
</evidence>
<name>A0A8B8JND4_ABRPR</name>
<dbReference type="PANTHER" id="PTHR47162">
    <property type="entry name" value="OS02G0192300 PROTEIN"/>
    <property type="match status" value="1"/>
</dbReference>
<evidence type="ECO:0000256" key="2">
    <source>
        <dbReference type="ARBA" id="ARBA00022771"/>
    </source>
</evidence>
<gene>
    <name evidence="7" type="primary">LOC113847890</name>
</gene>
<keyword evidence="2 4" id="KW-0863">Zinc-finger</keyword>
<dbReference type="Gene3D" id="2.30.30.1150">
    <property type="match status" value="1"/>
</dbReference>
<dbReference type="SMART" id="SM00249">
    <property type="entry name" value="PHD"/>
    <property type="match status" value="3"/>
</dbReference>
<dbReference type="PROSITE" id="PS50016">
    <property type="entry name" value="ZF_PHD_2"/>
    <property type="match status" value="2"/>
</dbReference>
<dbReference type="Pfam" id="PF00628">
    <property type="entry name" value="PHD"/>
    <property type="match status" value="2"/>
</dbReference>
<dbReference type="InterPro" id="IPR013083">
    <property type="entry name" value="Znf_RING/FYVE/PHD"/>
</dbReference>
<evidence type="ECO:0000256" key="1">
    <source>
        <dbReference type="ARBA" id="ARBA00022723"/>
    </source>
</evidence>
<dbReference type="InterPro" id="IPR019787">
    <property type="entry name" value="Znf_PHD-finger"/>
</dbReference>
<organism evidence="6 7">
    <name type="scientific">Abrus precatorius</name>
    <name type="common">Indian licorice</name>
    <name type="synonym">Glycine abrus</name>
    <dbReference type="NCBI Taxonomy" id="3816"/>
    <lineage>
        <taxon>Eukaryota</taxon>
        <taxon>Viridiplantae</taxon>
        <taxon>Streptophyta</taxon>
        <taxon>Embryophyta</taxon>
        <taxon>Tracheophyta</taxon>
        <taxon>Spermatophyta</taxon>
        <taxon>Magnoliopsida</taxon>
        <taxon>eudicotyledons</taxon>
        <taxon>Gunneridae</taxon>
        <taxon>Pentapetalae</taxon>
        <taxon>rosids</taxon>
        <taxon>fabids</taxon>
        <taxon>Fabales</taxon>
        <taxon>Fabaceae</taxon>
        <taxon>Papilionoideae</taxon>
        <taxon>50 kb inversion clade</taxon>
        <taxon>NPAAA clade</taxon>
        <taxon>indigoferoid/millettioid clade</taxon>
        <taxon>Abreae</taxon>
        <taxon>Abrus</taxon>
    </lineage>
</organism>